<accession>A0A1L3J1J0</accession>
<protein>
    <recommendedName>
        <fullName evidence="1">5'-Nucleotidase C-terminal domain-containing protein</fullName>
    </recommendedName>
</protein>
<dbReference type="OrthoDB" id="4762412at2"/>
<dbReference type="PANTHER" id="PTHR11575">
    <property type="entry name" value="5'-NUCLEOTIDASE-RELATED"/>
    <property type="match status" value="1"/>
</dbReference>
<dbReference type="InterPro" id="IPR036907">
    <property type="entry name" value="5'-Nucleotdase_C_sf"/>
</dbReference>
<dbReference type="Gene3D" id="3.90.780.10">
    <property type="entry name" value="5'-Nucleotidase, C-terminal domain"/>
    <property type="match status" value="1"/>
</dbReference>
<dbReference type="AlphaFoldDB" id="A0A1L3J1J0"/>
<reference evidence="2 3" key="1">
    <citation type="submission" date="2016-11" db="EMBL/GenBank/DDBJ databases">
        <title>Gramella sp. LPB0144 isolated from marine environment.</title>
        <authorList>
            <person name="Kim E."/>
            <person name="Yi H."/>
        </authorList>
    </citation>
    <scope>NUCLEOTIDE SEQUENCE [LARGE SCALE GENOMIC DNA]</scope>
    <source>
        <strain evidence="2 3">LPB0144</strain>
    </source>
</reference>
<gene>
    <name evidence="2" type="ORF">LPB144_00545</name>
</gene>
<dbReference type="EMBL" id="CP018153">
    <property type="protein sequence ID" value="APG58981.1"/>
    <property type="molecule type" value="Genomic_DNA"/>
</dbReference>
<dbReference type="PROSITE" id="PS51257">
    <property type="entry name" value="PROKAR_LIPOPROTEIN"/>
    <property type="match status" value="1"/>
</dbReference>
<dbReference type="GO" id="GO:0009166">
    <property type="term" value="P:nucleotide catabolic process"/>
    <property type="evidence" value="ECO:0007669"/>
    <property type="project" value="InterPro"/>
</dbReference>
<evidence type="ECO:0000313" key="3">
    <source>
        <dbReference type="Proteomes" id="UP000182510"/>
    </source>
</evidence>
<dbReference type="Proteomes" id="UP000182510">
    <property type="component" value="Chromosome"/>
</dbReference>
<dbReference type="STRING" id="1913577.LPB144_00545"/>
<evidence type="ECO:0000313" key="2">
    <source>
        <dbReference type="EMBL" id="APG58981.1"/>
    </source>
</evidence>
<dbReference type="PANTHER" id="PTHR11575:SF24">
    <property type="entry name" value="5'-NUCLEOTIDASE"/>
    <property type="match status" value="1"/>
</dbReference>
<dbReference type="InterPro" id="IPR008334">
    <property type="entry name" value="5'-Nucleotdase_C"/>
</dbReference>
<dbReference type="RefSeq" id="WP_072551636.1">
    <property type="nucleotide sequence ID" value="NZ_CP018153.1"/>
</dbReference>
<dbReference type="KEGG" id="grl:LPB144_00545"/>
<dbReference type="PRINTS" id="PR01607">
    <property type="entry name" value="APYRASEFAMLY"/>
</dbReference>
<sequence>MKFYKLLVLSIGMIFFSCKNETHSVTETTGTRLSIDNKIKANNEFEDFIEPYKEHLNATLDSVLAYNPRLLSKSDGDLNTALGNLMADAVFEQAGPVFKSRTGKNLDFVLLNHGGIRAQLPKGNISSRHAYALMPFENEIVIAELSGKKVKEMLKYLSKAKTAHPVSGIRILANKNFKIINATINGQPIQDDETYFVATSDYLQQGGDNMRFFKDPVNLYSVDYKLRNAIIDYFKKTDTIKNKKDERYIRS</sequence>
<dbReference type="SUPFAM" id="SSF55816">
    <property type="entry name" value="5'-nucleotidase (syn. UDP-sugar hydrolase), C-terminal domain"/>
    <property type="match status" value="1"/>
</dbReference>
<evidence type="ECO:0000259" key="1">
    <source>
        <dbReference type="Pfam" id="PF02872"/>
    </source>
</evidence>
<dbReference type="GO" id="GO:0016787">
    <property type="term" value="F:hydrolase activity"/>
    <property type="evidence" value="ECO:0007669"/>
    <property type="project" value="InterPro"/>
</dbReference>
<feature type="domain" description="5'-Nucleotidase C-terminal" evidence="1">
    <location>
        <begin position="79"/>
        <end position="214"/>
    </location>
</feature>
<proteinExistence type="predicted"/>
<keyword evidence="3" id="KW-1185">Reference proteome</keyword>
<organism evidence="2 3">
    <name type="scientific">Christiangramia salexigens</name>
    <dbReference type="NCBI Taxonomy" id="1913577"/>
    <lineage>
        <taxon>Bacteria</taxon>
        <taxon>Pseudomonadati</taxon>
        <taxon>Bacteroidota</taxon>
        <taxon>Flavobacteriia</taxon>
        <taxon>Flavobacteriales</taxon>
        <taxon>Flavobacteriaceae</taxon>
        <taxon>Christiangramia</taxon>
    </lineage>
</organism>
<dbReference type="Pfam" id="PF02872">
    <property type="entry name" value="5_nucleotid_C"/>
    <property type="match status" value="1"/>
</dbReference>
<dbReference type="GO" id="GO:0030288">
    <property type="term" value="C:outer membrane-bounded periplasmic space"/>
    <property type="evidence" value="ECO:0007669"/>
    <property type="project" value="TreeGrafter"/>
</dbReference>
<dbReference type="InterPro" id="IPR006179">
    <property type="entry name" value="5_nucleotidase/apyrase"/>
</dbReference>
<name>A0A1L3J1J0_9FLAO</name>